<keyword evidence="2" id="KW-1185">Reference proteome</keyword>
<accession>A0ABY8HU41</accession>
<dbReference type="RefSeq" id="WP_051659614.1">
    <property type="nucleotide sequence ID" value="NZ_CP015882.1"/>
</dbReference>
<keyword evidence="1" id="KW-0614">Plasmid</keyword>
<evidence type="ECO:0008006" key="3">
    <source>
        <dbReference type="Google" id="ProtNLM"/>
    </source>
</evidence>
<protein>
    <recommendedName>
        <fullName evidence="3">Nodulation protein</fullName>
    </recommendedName>
</protein>
<gene>
    <name evidence="1" type="ORF">P4B07_34305</name>
</gene>
<evidence type="ECO:0000313" key="2">
    <source>
        <dbReference type="Proteomes" id="UP001214094"/>
    </source>
</evidence>
<geneLocation type="plasmid" evidence="1 2">
    <name>unnamedB</name>
</geneLocation>
<name>A0ABY8HU41_ENSAD</name>
<dbReference type="GeneID" id="29523517"/>
<dbReference type="Proteomes" id="UP001214094">
    <property type="component" value="Plasmid unnamedB"/>
</dbReference>
<evidence type="ECO:0000313" key="1">
    <source>
        <dbReference type="EMBL" id="WFP94854.1"/>
    </source>
</evidence>
<sequence>MPFQVWWFLLPNAASLAKIGRARVALALPRHREQLGALDGEQFDLLFETYALAAMRVDELLRKQSPEQDLRRYREICLDIQEDITLLLGRLQRQFE</sequence>
<proteinExistence type="predicted"/>
<organism evidence="1 2">
    <name type="scientific">Ensifer adhaerens</name>
    <name type="common">Sinorhizobium morelense</name>
    <dbReference type="NCBI Taxonomy" id="106592"/>
    <lineage>
        <taxon>Bacteria</taxon>
        <taxon>Pseudomonadati</taxon>
        <taxon>Pseudomonadota</taxon>
        <taxon>Alphaproteobacteria</taxon>
        <taxon>Hyphomicrobiales</taxon>
        <taxon>Rhizobiaceae</taxon>
        <taxon>Sinorhizobium/Ensifer group</taxon>
        <taxon>Ensifer</taxon>
    </lineage>
</organism>
<reference evidence="1 2" key="1">
    <citation type="submission" date="2023-03" db="EMBL/GenBank/DDBJ databases">
        <title>Comparative genome and transcriptome analysis combination mining strategies for increasing vitamin B12 production of Ensifer adhaerens strain.</title>
        <authorList>
            <person name="Yongheng L."/>
        </authorList>
    </citation>
    <scope>NUCLEOTIDE SEQUENCE [LARGE SCALE GENOMIC DNA]</scope>
    <source>
        <strain evidence="1 2">Casida A-T305</strain>
        <plasmid evidence="1 2">unnamedB</plasmid>
    </source>
</reference>
<dbReference type="EMBL" id="CP121310">
    <property type="protein sequence ID" value="WFP94854.1"/>
    <property type="molecule type" value="Genomic_DNA"/>
</dbReference>